<dbReference type="SUPFAM" id="SSF47384">
    <property type="entry name" value="Homodimeric domain of signal transducing histidine kinase"/>
    <property type="match status" value="1"/>
</dbReference>
<dbReference type="EC" id="2.7.13.3" evidence="2"/>
<dbReference type="AlphaFoldDB" id="A0A162ZY82"/>
<evidence type="ECO:0000256" key="5">
    <source>
        <dbReference type="ARBA" id="ARBA00022777"/>
    </source>
</evidence>
<proteinExistence type="predicted"/>
<evidence type="ECO:0000256" key="7">
    <source>
        <dbReference type="PROSITE-ProRule" id="PRU00169"/>
    </source>
</evidence>
<organism evidence="10 11">
    <name type="scientific">Aquimarina aggregata</name>
    <dbReference type="NCBI Taxonomy" id="1642818"/>
    <lineage>
        <taxon>Bacteria</taxon>
        <taxon>Pseudomonadati</taxon>
        <taxon>Bacteroidota</taxon>
        <taxon>Flavobacteriia</taxon>
        <taxon>Flavobacteriales</taxon>
        <taxon>Flavobacteriaceae</taxon>
        <taxon>Aquimarina</taxon>
    </lineage>
</organism>
<evidence type="ECO:0000259" key="9">
    <source>
        <dbReference type="PROSITE" id="PS50110"/>
    </source>
</evidence>
<evidence type="ECO:0000256" key="4">
    <source>
        <dbReference type="ARBA" id="ARBA00022679"/>
    </source>
</evidence>
<dbReference type="InterPro" id="IPR003594">
    <property type="entry name" value="HATPase_dom"/>
</dbReference>
<dbReference type="PROSITE" id="PS50109">
    <property type="entry name" value="HIS_KIN"/>
    <property type="match status" value="1"/>
</dbReference>
<accession>A0A162ZY82</accession>
<dbReference type="FunFam" id="3.30.565.10:FF:000010">
    <property type="entry name" value="Sensor histidine kinase RcsC"/>
    <property type="match status" value="1"/>
</dbReference>
<dbReference type="CDD" id="cd00082">
    <property type="entry name" value="HisKA"/>
    <property type="match status" value="1"/>
</dbReference>
<dbReference type="CDD" id="cd17546">
    <property type="entry name" value="REC_hyHK_CKI1_RcsC-like"/>
    <property type="match status" value="1"/>
</dbReference>
<dbReference type="SMART" id="SM00448">
    <property type="entry name" value="REC"/>
    <property type="match status" value="1"/>
</dbReference>
<reference evidence="10 11" key="1">
    <citation type="submission" date="2016-01" db="EMBL/GenBank/DDBJ databases">
        <title>The draft genome sequence of Aquimarina sp. RZW4-3-2.</title>
        <authorList>
            <person name="Wang Y."/>
        </authorList>
    </citation>
    <scope>NUCLEOTIDE SEQUENCE [LARGE SCALE GENOMIC DNA]</scope>
    <source>
        <strain evidence="10 11">RZW4-3-2</strain>
    </source>
</reference>
<dbReference type="FunFam" id="1.10.287.130:FF:000001">
    <property type="entry name" value="Two-component sensor histidine kinase"/>
    <property type="match status" value="1"/>
</dbReference>
<dbReference type="EMBL" id="LQRT01000017">
    <property type="protein sequence ID" value="KZS40129.1"/>
    <property type="molecule type" value="Genomic_DNA"/>
</dbReference>
<gene>
    <name evidence="10" type="ORF">AWE51_25400</name>
</gene>
<dbReference type="CDD" id="cd16922">
    <property type="entry name" value="HATPase_EvgS-ArcB-TorS-like"/>
    <property type="match status" value="1"/>
</dbReference>
<dbReference type="PRINTS" id="PR00344">
    <property type="entry name" value="BCTRLSENSOR"/>
</dbReference>
<dbReference type="Pfam" id="PF02518">
    <property type="entry name" value="HATPase_c"/>
    <property type="match status" value="1"/>
</dbReference>
<evidence type="ECO:0000259" key="8">
    <source>
        <dbReference type="PROSITE" id="PS50109"/>
    </source>
</evidence>
<evidence type="ECO:0000256" key="3">
    <source>
        <dbReference type="ARBA" id="ARBA00022553"/>
    </source>
</evidence>
<evidence type="ECO:0000256" key="6">
    <source>
        <dbReference type="ARBA" id="ARBA00023012"/>
    </source>
</evidence>
<dbReference type="PANTHER" id="PTHR45339">
    <property type="entry name" value="HYBRID SIGNAL TRANSDUCTION HISTIDINE KINASE J"/>
    <property type="match status" value="1"/>
</dbReference>
<keyword evidence="4" id="KW-0808">Transferase</keyword>
<dbReference type="STRING" id="1642818.AWE51_25400"/>
<evidence type="ECO:0000256" key="2">
    <source>
        <dbReference type="ARBA" id="ARBA00012438"/>
    </source>
</evidence>
<dbReference type="PANTHER" id="PTHR45339:SF1">
    <property type="entry name" value="HYBRID SIGNAL TRANSDUCTION HISTIDINE KINASE J"/>
    <property type="match status" value="1"/>
</dbReference>
<dbReference type="Pfam" id="PF00072">
    <property type="entry name" value="Response_reg"/>
    <property type="match status" value="1"/>
</dbReference>
<keyword evidence="3 7" id="KW-0597">Phosphoprotein</keyword>
<keyword evidence="11" id="KW-1185">Reference proteome</keyword>
<dbReference type="InterPro" id="IPR011006">
    <property type="entry name" value="CheY-like_superfamily"/>
</dbReference>
<dbReference type="Gene3D" id="1.10.287.130">
    <property type="match status" value="1"/>
</dbReference>
<evidence type="ECO:0000313" key="11">
    <source>
        <dbReference type="Proteomes" id="UP000076715"/>
    </source>
</evidence>
<dbReference type="InterPro" id="IPR004358">
    <property type="entry name" value="Sig_transdc_His_kin-like_C"/>
</dbReference>
<dbReference type="InterPro" id="IPR001789">
    <property type="entry name" value="Sig_transdc_resp-reg_receiver"/>
</dbReference>
<dbReference type="InterPro" id="IPR036890">
    <property type="entry name" value="HATPase_C_sf"/>
</dbReference>
<dbReference type="Gene3D" id="3.30.565.10">
    <property type="entry name" value="Histidine kinase-like ATPase, C-terminal domain"/>
    <property type="match status" value="1"/>
</dbReference>
<protein>
    <recommendedName>
        <fullName evidence="2">histidine kinase</fullName>
        <ecNumber evidence="2">2.7.13.3</ecNumber>
    </recommendedName>
</protein>
<name>A0A162ZY82_9FLAO</name>
<keyword evidence="5" id="KW-0418">Kinase</keyword>
<dbReference type="GO" id="GO:0000155">
    <property type="term" value="F:phosphorelay sensor kinase activity"/>
    <property type="evidence" value="ECO:0007669"/>
    <property type="project" value="InterPro"/>
</dbReference>
<dbReference type="SMART" id="SM00387">
    <property type="entry name" value="HATPase_c"/>
    <property type="match status" value="1"/>
</dbReference>
<dbReference type="InterPro" id="IPR036097">
    <property type="entry name" value="HisK_dim/P_sf"/>
</dbReference>
<dbReference type="OrthoDB" id="9816309at2"/>
<evidence type="ECO:0000313" key="10">
    <source>
        <dbReference type="EMBL" id="KZS40129.1"/>
    </source>
</evidence>
<dbReference type="Proteomes" id="UP000076715">
    <property type="component" value="Unassembled WGS sequence"/>
</dbReference>
<feature type="domain" description="Histidine kinase" evidence="8">
    <location>
        <begin position="144"/>
        <end position="363"/>
    </location>
</feature>
<dbReference type="PROSITE" id="PS50110">
    <property type="entry name" value="RESPONSE_REGULATORY"/>
    <property type="match status" value="1"/>
</dbReference>
<comment type="caution">
    <text evidence="10">The sequence shown here is derived from an EMBL/GenBank/DDBJ whole genome shotgun (WGS) entry which is preliminary data.</text>
</comment>
<feature type="domain" description="Response regulatory" evidence="9">
    <location>
        <begin position="388"/>
        <end position="508"/>
    </location>
</feature>
<dbReference type="RefSeq" id="WP_066314922.1">
    <property type="nucleotide sequence ID" value="NZ_LQRT01000017.1"/>
</dbReference>
<feature type="modified residue" description="4-aspartylphosphate" evidence="7">
    <location>
        <position position="438"/>
    </location>
</feature>
<dbReference type="Gene3D" id="3.40.50.2300">
    <property type="match status" value="1"/>
</dbReference>
<evidence type="ECO:0000256" key="1">
    <source>
        <dbReference type="ARBA" id="ARBA00000085"/>
    </source>
</evidence>
<dbReference type="InterPro" id="IPR003661">
    <property type="entry name" value="HisK_dim/P_dom"/>
</dbReference>
<dbReference type="SUPFAM" id="SSF55874">
    <property type="entry name" value="ATPase domain of HSP90 chaperone/DNA topoisomerase II/histidine kinase"/>
    <property type="match status" value="1"/>
</dbReference>
<dbReference type="Pfam" id="PF00512">
    <property type="entry name" value="HisKA"/>
    <property type="match status" value="1"/>
</dbReference>
<dbReference type="InterPro" id="IPR005467">
    <property type="entry name" value="His_kinase_dom"/>
</dbReference>
<sequence>MNNQIETYQFNPQVQVTKVAYDGSIQETDTTLFNWSKGASIYDAHPFFEILKTFDEANGFDRKQELNFPCIHIEDVNAARICDLTIQPDAKHITIFLYDYTNKYRDLNRIAQQRNESILIGRELELKNKYLIEKEEFKNSFIANINHEIRTPLTSILGFVEVLEKTQLNFEQEELSRIIKRESLHLNALIDDMVDISKIESGKLKIVEERFAFQDLIDGFNETYAKVAQEKGILFETEIESSIQEYVIGDRTRVYQILNNLINNAFKFTEEGKIKFTVSKNYQRTNKLSLSFRIEDTGIGIHEENVPHLFERFTRFNHDKQITGTGLGLAIVKNLVDLLNGEIKVESVPDIGTIFNLKLPFKFEVTKNTTIERKKKKYSLPKSKNKFRILLVEDEEITQYLVMKILIAQSTYFVDIAINGEHAIKYIERRKYDLILMDLTISKLDGFQTTQMIRNNYGDKFISEVPIIGFSGKADNNARDKCIRSGMDDFIAKPFEQEELLYKITKQIAKKAAE</sequence>
<comment type="catalytic activity">
    <reaction evidence="1">
        <text>ATP + protein L-histidine = ADP + protein N-phospho-L-histidine.</text>
        <dbReference type="EC" id="2.7.13.3"/>
    </reaction>
</comment>
<dbReference type="SMART" id="SM00388">
    <property type="entry name" value="HisKA"/>
    <property type="match status" value="1"/>
</dbReference>
<dbReference type="SUPFAM" id="SSF52172">
    <property type="entry name" value="CheY-like"/>
    <property type="match status" value="1"/>
</dbReference>
<keyword evidence="6" id="KW-0902">Two-component regulatory system</keyword>